<organism evidence="4 5">
    <name type="scientific">Carpediemonas membranifera</name>
    <dbReference type="NCBI Taxonomy" id="201153"/>
    <lineage>
        <taxon>Eukaryota</taxon>
        <taxon>Metamonada</taxon>
        <taxon>Carpediemonas-like organisms</taxon>
        <taxon>Carpediemonas</taxon>
    </lineage>
</organism>
<dbReference type="InterPro" id="IPR007213">
    <property type="entry name" value="Ppm1/Ppm2/Tcmp"/>
</dbReference>
<keyword evidence="2 4" id="KW-0489">Methyltransferase</keyword>
<evidence type="ECO:0000256" key="3">
    <source>
        <dbReference type="ARBA" id="ARBA00022679"/>
    </source>
</evidence>
<reference evidence="4" key="1">
    <citation type="submission" date="2021-05" db="EMBL/GenBank/DDBJ databases">
        <title>A free-living protist that lacks canonical eukaryotic 1 DNA replication and segregation systems.</title>
        <authorList>
            <person name="Salas-Leiva D.E."/>
            <person name="Tromer E.C."/>
            <person name="Curtis B.A."/>
            <person name="Jerlstrom-Hultqvist J."/>
            <person name="Kolisko M."/>
            <person name="Yi Z."/>
            <person name="Salas-Leiva J.S."/>
            <person name="Gallot-Lavallee L."/>
            <person name="Kops G.J.P.L."/>
            <person name="Archibald J.M."/>
            <person name="Simpson A.G.B."/>
            <person name="Roger A.J."/>
        </authorList>
    </citation>
    <scope>NUCLEOTIDE SEQUENCE</scope>
    <source>
        <strain evidence="4">BICM</strain>
    </source>
</reference>
<protein>
    <submittedName>
        <fullName evidence="4">Leucine carboxyl methyltransferase</fullName>
    </submittedName>
</protein>
<proteinExistence type="inferred from homology"/>
<sequence>MDKFGKTAQYIAYGRYLEHAKGDKALFQDPYAQAFAGDFGKEFMEAIATQVGTTVNILADYVAIRTKAFDNFAVEAVSAGGCRQVVVFGCGGDSRSHRLLEGVRVFNVDLPDVIDFRKTILEPRPQVIEVAADLASPETIWPTALTNGGFDASQPTLWILEGLLMYIPPTDQVRLLQAIETLSAPGSKVVGDVFNNAYMTAESGQPLLTEWSKWAAPPRTDAAIEEPETFFGRFGFDVEVKGYEHDDLNFGLISEEERAWWAEHPRVPGEEMPRNLHFFSR</sequence>
<dbReference type="Pfam" id="PF04072">
    <property type="entry name" value="LCM"/>
    <property type="match status" value="1"/>
</dbReference>
<comment type="similarity">
    <text evidence="1">Belongs to the UPF0677 family.</text>
</comment>
<dbReference type="InterPro" id="IPR011610">
    <property type="entry name" value="SAM_mthyl_Trfase_ML2640-like"/>
</dbReference>
<dbReference type="AlphaFoldDB" id="A0A8J6AW70"/>
<keyword evidence="3" id="KW-0808">Transferase</keyword>
<gene>
    <name evidence="4" type="ORF">J8273_2077</name>
</gene>
<evidence type="ECO:0000256" key="1">
    <source>
        <dbReference type="ARBA" id="ARBA00008138"/>
    </source>
</evidence>
<dbReference type="Proteomes" id="UP000717585">
    <property type="component" value="Unassembled WGS sequence"/>
</dbReference>
<evidence type="ECO:0000313" key="5">
    <source>
        <dbReference type="Proteomes" id="UP000717585"/>
    </source>
</evidence>
<dbReference type="EMBL" id="JAHDYR010000006">
    <property type="protein sequence ID" value="KAG9396346.1"/>
    <property type="molecule type" value="Genomic_DNA"/>
</dbReference>
<dbReference type="GO" id="GO:0008168">
    <property type="term" value="F:methyltransferase activity"/>
    <property type="evidence" value="ECO:0007669"/>
    <property type="project" value="UniProtKB-KW"/>
</dbReference>
<name>A0A8J6AW70_9EUKA</name>
<evidence type="ECO:0000256" key="2">
    <source>
        <dbReference type="ARBA" id="ARBA00022603"/>
    </source>
</evidence>
<dbReference type="InterPro" id="IPR029063">
    <property type="entry name" value="SAM-dependent_MTases_sf"/>
</dbReference>
<evidence type="ECO:0000313" key="4">
    <source>
        <dbReference type="EMBL" id="KAG9396346.1"/>
    </source>
</evidence>
<dbReference type="PANTHER" id="PTHR43619:SF2">
    <property type="entry name" value="S-ADENOSYL-L-METHIONINE-DEPENDENT METHYLTRANSFERASES SUPERFAMILY PROTEIN"/>
    <property type="match status" value="1"/>
</dbReference>
<dbReference type="SUPFAM" id="SSF53335">
    <property type="entry name" value="S-adenosyl-L-methionine-dependent methyltransferases"/>
    <property type="match status" value="1"/>
</dbReference>
<dbReference type="NCBIfam" id="TIGR00027">
    <property type="entry name" value="mthyl_TIGR00027"/>
    <property type="match status" value="1"/>
</dbReference>
<dbReference type="PANTHER" id="PTHR43619">
    <property type="entry name" value="S-ADENOSYL-L-METHIONINE-DEPENDENT METHYLTRANSFERASE YKTD-RELATED"/>
    <property type="match status" value="1"/>
</dbReference>
<dbReference type="GO" id="GO:0032259">
    <property type="term" value="P:methylation"/>
    <property type="evidence" value="ECO:0007669"/>
    <property type="project" value="UniProtKB-KW"/>
</dbReference>
<keyword evidence="5" id="KW-1185">Reference proteome</keyword>
<accession>A0A8J6AW70</accession>
<dbReference type="Gene3D" id="3.40.50.150">
    <property type="entry name" value="Vaccinia Virus protein VP39"/>
    <property type="match status" value="1"/>
</dbReference>
<dbReference type="OrthoDB" id="203237at2759"/>
<comment type="caution">
    <text evidence="4">The sequence shown here is derived from an EMBL/GenBank/DDBJ whole genome shotgun (WGS) entry which is preliminary data.</text>
</comment>